<dbReference type="OrthoDB" id="2962993at2759"/>
<feature type="transmembrane region" description="Helical" evidence="6">
    <location>
        <begin position="346"/>
        <end position="363"/>
    </location>
</feature>
<dbReference type="GO" id="GO:0022857">
    <property type="term" value="F:transmembrane transporter activity"/>
    <property type="evidence" value="ECO:0007669"/>
    <property type="project" value="InterPro"/>
</dbReference>
<name>A0A1D9QFX8_SCLS1</name>
<feature type="transmembrane region" description="Helical" evidence="6">
    <location>
        <begin position="430"/>
        <end position="450"/>
    </location>
</feature>
<keyword evidence="3 6" id="KW-0812">Transmembrane</keyword>
<evidence type="ECO:0000256" key="4">
    <source>
        <dbReference type="ARBA" id="ARBA00022989"/>
    </source>
</evidence>
<dbReference type="Gene3D" id="1.20.1250.20">
    <property type="entry name" value="MFS general substrate transporter like domains"/>
    <property type="match status" value="2"/>
</dbReference>
<feature type="transmembrane region" description="Helical" evidence="6">
    <location>
        <begin position="395"/>
        <end position="418"/>
    </location>
</feature>
<feature type="domain" description="Major facilitator superfamily (MFS) profile" evidence="7">
    <location>
        <begin position="78"/>
        <end position="489"/>
    </location>
</feature>
<comment type="subcellular location">
    <subcellularLocation>
        <location evidence="1">Membrane</location>
        <topology evidence="1">Multi-pass membrane protein</topology>
    </subcellularLocation>
</comment>
<feature type="transmembrane region" description="Helical" evidence="6">
    <location>
        <begin position="306"/>
        <end position="326"/>
    </location>
</feature>
<accession>A0A1D9QFX8</accession>
<evidence type="ECO:0000313" key="8">
    <source>
        <dbReference type="EMBL" id="APA13856.1"/>
    </source>
</evidence>
<sequence length="526" mass="58704">MSNTLHRISSGVLAGLQFHYDEERISIGHNRMNTRVPDEVQINDEEKISESHSGDTITSIGFDNTAIKNLVKKLDLRLMPILAAIYLVCYLDRTNVGNARLEGLEKDLHMAGLDYNIALCVFFPFYVVVGVPSNMIIKRIRPNIWLTGIVLFWSVVMVCQGLVHNFAGLLVARCFLGIAEGGLYPGVVYYITMWYPRHECGFRMALFFAMATAAGAFGGLFARGISEMSGTGGKDGWSWIFIIEGLLTFCVGCISYWAIGDYPDNAKFLSDLERKEVLRRLVNDRNLLSDDWNSKYVWQALKDWKIYVKMIISFCMATPLYSLSLFLPTIVKDMGYTSNAAQLMTVPPYVVACFFTISVSFIADKVQKRGIFILGFLAVAMTGSALLISSHETPVQYTGAFLAAVGVFPTTPLITAWVGNNLSGSLKRGVGFGMVVGFANFGGIVAAFIYRSVDSPRFIEGHAIFLGMLFVAFVLTAFMMSYYKLENSRRDARDAERGLTADTYTPEMKLEQQHEGDDATFWRYTI</sequence>
<dbReference type="Proteomes" id="UP000177798">
    <property type="component" value="Chromosome 11"/>
</dbReference>
<evidence type="ECO:0000259" key="7">
    <source>
        <dbReference type="PROSITE" id="PS50850"/>
    </source>
</evidence>
<feature type="transmembrane region" description="Helical" evidence="6">
    <location>
        <begin position="204"/>
        <end position="225"/>
    </location>
</feature>
<dbReference type="InterPro" id="IPR036259">
    <property type="entry name" value="MFS_trans_sf"/>
</dbReference>
<feature type="transmembrane region" description="Helical" evidence="6">
    <location>
        <begin position="237"/>
        <end position="259"/>
    </location>
</feature>
<dbReference type="PANTHER" id="PTHR43791:SF57">
    <property type="entry name" value="MAJOR FACILITATOR SUPERFAMILY (MFS) PROFILE DOMAIN-CONTAINING PROTEIN"/>
    <property type="match status" value="1"/>
</dbReference>
<evidence type="ECO:0000256" key="3">
    <source>
        <dbReference type="ARBA" id="ARBA00022692"/>
    </source>
</evidence>
<reference evidence="9" key="1">
    <citation type="journal article" date="2017" name="Genome Biol. Evol.">
        <title>The complete genome sequence of the phytopathogenic fungus Sclerotinia sclerotiorum reveals insights into the genome architecture of broad host range pathogens.</title>
        <authorList>
            <person name="Derbyshire M."/>
            <person name="Denton-Giles M."/>
            <person name="Hegedus D."/>
            <person name="Seifbarghy S."/>
            <person name="Rollins J."/>
            <person name="van Kan J."/>
            <person name="Seidl M.F."/>
            <person name="Faino L."/>
            <person name="Mbengue M."/>
            <person name="Navaud O."/>
            <person name="Raffaele S."/>
            <person name="Hammond-Kosack K."/>
            <person name="Heard S."/>
            <person name="Oliver R."/>
        </authorList>
    </citation>
    <scope>NUCLEOTIDE SEQUENCE [LARGE SCALE GENOMIC DNA]</scope>
    <source>
        <strain evidence="9">ATCC 18683 / 1980 / Ss-1</strain>
    </source>
</reference>
<dbReference type="Pfam" id="PF07690">
    <property type="entry name" value="MFS_1"/>
    <property type="match status" value="1"/>
</dbReference>
<protein>
    <recommendedName>
        <fullName evidence="7">Major facilitator superfamily (MFS) profile domain-containing protein</fullName>
    </recommendedName>
</protein>
<dbReference type="FunFam" id="1.20.1250.20:FF:000068">
    <property type="entry name" value="MFS general substrate transporter"/>
    <property type="match status" value="1"/>
</dbReference>
<organism evidence="8 9">
    <name type="scientific">Sclerotinia sclerotiorum (strain ATCC 18683 / 1980 / Ss-1)</name>
    <name type="common">White mold</name>
    <name type="synonym">Whetzelinia sclerotiorum</name>
    <dbReference type="NCBI Taxonomy" id="665079"/>
    <lineage>
        <taxon>Eukaryota</taxon>
        <taxon>Fungi</taxon>
        <taxon>Dikarya</taxon>
        <taxon>Ascomycota</taxon>
        <taxon>Pezizomycotina</taxon>
        <taxon>Leotiomycetes</taxon>
        <taxon>Helotiales</taxon>
        <taxon>Sclerotiniaceae</taxon>
        <taxon>Sclerotinia</taxon>
    </lineage>
</organism>
<dbReference type="VEuPathDB" id="FungiDB:sscle_11g086260"/>
<dbReference type="FunFam" id="1.20.1250.20:FF:001139">
    <property type="entry name" value="Chromosome 9, whole genome shotgun sequence"/>
    <property type="match status" value="1"/>
</dbReference>
<evidence type="ECO:0000256" key="2">
    <source>
        <dbReference type="ARBA" id="ARBA00022448"/>
    </source>
</evidence>
<dbReference type="EMBL" id="CP017824">
    <property type="protein sequence ID" value="APA13856.1"/>
    <property type="molecule type" value="Genomic_DNA"/>
</dbReference>
<evidence type="ECO:0000256" key="1">
    <source>
        <dbReference type="ARBA" id="ARBA00004141"/>
    </source>
</evidence>
<feature type="transmembrane region" description="Helical" evidence="6">
    <location>
        <begin position="169"/>
        <end position="192"/>
    </location>
</feature>
<dbReference type="InterPro" id="IPR020846">
    <property type="entry name" value="MFS_dom"/>
</dbReference>
<evidence type="ECO:0000313" key="9">
    <source>
        <dbReference type="Proteomes" id="UP000177798"/>
    </source>
</evidence>
<dbReference type="SUPFAM" id="SSF103473">
    <property type="entry name" value="MFS general substrate transporter"/>
    <property type="match status" value="1"/>
</dbReference>
<keyword evidence="4 6" id="KW-1133">Transmembrane helix</keyword>
<dbReference type="GO" id="GO:0016020">
    <property type="term" value="C:membrane"/>
    <property type="evidence" value="ECO:0007669"/>
    <property type="project" value="UniProtKB-SubCell"/>
</dbReference>
<feature type="transmembrane region" description="Helical" evidence="6">
    <location>
        <begin position="113"/>
        <end position="132"/>
    </location>
</feature>
<evidence type="ECO:0000256" key="5">
    <source>
        <dbReference type="ARBA" id="ARBA00023136"/>
    </source>
</evidence>
<feature type="transmembrane region" description="Helical" evidence="6">
    <location>
        <begin position="144"/>
        <end position="163"/>
    </location>
</feature>
<dbReference type="InterPro" id="IPR011701">
    <property type="entry name" value="MFS"/>
</dbReference>
<feature type="transmembrane region" description="Helical" evidence="6">
    <location>
        <begin position="370"/>
        <end position="389"/>
    </location>
</feature>
<keyword evidence="2" id="KW-0813">Transport</keyword>
<dbReference type="AlphaFoldDB" id="A0A1D9QFX8"/>
<gene>
    <name evidence="8" type="ORF">sscle_11g086260</name>
</gene>
<feature type="transmembrane region" description="Helical" evidence="6">
    <location>
        <begin position="462"/>
        <end position="483"/>
    </location>
</feature>
<dbReference type="PANTHER" id="PTHR43791">
    <property type="entry name" value="PERMEASE-RELATED"/>
    <property type="match status" value="1"/>
</dbReference>
<dbReference type="PROSITE" id="PS50850">
    <property type="entry name" value="MFS"/>
    <property type="match status" value="1"/>
</dbReference>
<keyword evidence="5 6" id="KW-0472">Membrane</keyword>
<feature type="transmembrane region" description="Helical" evidence="6">
    <location>
        <begin position="76"/>
        <end position="93"/>
    </location>
</feature>
<proteinExistence type="predicted"/>
<evidence type="ECO:0000256" key="6">
    <source>
        <dbReference type="SAM" id="Phobius"/>
    </source>
</evidence>